<keyword evidence="6" id="KW-1185">Reference proteome</keyword>
<accession>A0A9X4QSN4</accession>
<evidence type="ECO:0000313" key="6">
    <source>
        <dbReference type="Proteomes" id="UP001153404"/>
    </source>
</evidence>
<name>A0A9X4QSN4_9BACL</name>
<dbReference type="Gene3D" id="2.60.120.260">
    <property type="entry name" value="Galactose-binding domain-like"/>
    <property type="match status" value="2"/>
</dbReference>
<dbReference type="GO" id="GO:0016798">
    <property type="term" value="F:hydrolase activity, acting on glycosyl bonds"/>
    <property type="evidence" value="ECO:0007669"/>
    <property type="project" value="InterPro"/>
</dbReference>
<dbReference type="Proteomes" id="UP001153404">
    <property type="component" value="Unassembled WGS sequence"/>
</dbReference>
<dbReference type="SUPFAM" id="SSF49785">
    <property type="entry name" value="Galactose-binding domain-like"/>
    <property type="match status" value="1"/>
</dbReference>
<dbReference type="RefSeq" id="WP_277529536.1">
    <property type="nucleotide sequence ID" value="NZ_JAPDIA010000002.1"/>
</dbReference>
<dbReference type="Pfam" id="PF02018">
    <property type="entry name" value="CBM_4_9"/>
    <property type="match status" value="1"/>
</dbReference>
<reference evidence="5" key="1">
    <citation type="submission" date="2022-10" db="EMBL/GenBank/DDBJ databases">
        <title>Comparative genomic analysis of Cohnella hashimotonis sp. nov., isolated from the International Space Station.</title>
        <authorList>
            <person name="Simpson A."/>
            <person name="Venkateswaran K."/>
        </authorList>
    </citation>
    <scope>NUCLEOTIDE SEQUENCE</scope>
    <source>
        <strain evidence="5">DSM 28161</strain>
    </source>
</reference>
<keyword evidence="3" id="KW-0732">Signal</keyword>
<dbReference type="InterPro" id="IPR008979">
    <property type="entry name" value="Galactose-bd-like_sf"/>
</dbReference>
<feature type="region of interest" description="Disordered" evidence="2">
    <location>
        <begin position="312"/>
        <end position="332"/>
    </location>
</feature>
<feature type="chain" id="PRO_5040926229" evidence="3">
    <location>
        <begin position="32"/>
        <end position="410"/>
    </location>
</feature>
<feature type="region of interest" description="Disordered" evidence="2">
    <location>
        <begin position="360"/>
        <end position="390"/>
    </location>
</feature>
<evidence type="ECO:0000256" key="1">
    <source>
        <dbReference type="ARBA" id="ARBA00022801"/>
    </source>
</evidence>
<feature type="domain" description="CBM-cenC" evidence="4">
    <location>
        <begin position="152"/>
        <end position="282"/>
    </location>
</feature>
<dbReference type="EMBL" id="JAPDIA010000002">
    <property type="protein sequence ID" value="MDG0808752.1"/>
    <property type="molecule type" value="Genomic_DNA"/>
</dbReference>
<gene>
    <name evidence="5" type="ORF">OMP40_04615</name>
</gene>
<organism evidence="5 6">
    <name type="scientific">Cohnella rhizosphaerae</name>
    <dbReference type="NCBI Taxonomy" id="1457232"/>
    <lineage>
        <taxon>Bacteria</taxon>
        <taxon>Bacillati</taxon>
        <taxon>Bacillota</taxon>
        <taxon>Bacilli</taxon>
        <taxon>Bacillales</taxon>
        <taxon>Paenibacillaceae</taxon>
        <taxon>Cohnella</taxon>
    </lineage>
</organism>
<evidence type="ECO:0000259" key="4">
    <source>
        <dbReference type="Pfam" id="PF02018"/>
    </source>
</evidence>
<evidence type="ECO:0000256" key="2">
    <source>
        <dbReference type="SAM" id="MobiDB-lite"/>
    </source>
</evidence>
<feature type="compositionally biased region" description="Basic residues" evidence="2">
    <location>
        <begin position="366"/>
        <end position="390"/>
    </location>
</feature>
<protein>
    <submittedName>
        <fullName evidence="5">Carbohydrate binding domain-containing protein</fullName>
    </submittedName>
</protein>
<keyword evidence="1" id="KW-0378">Hydrolase</keyword>
<feature type="signal peptide" evidence="3">
    <location>
        <begin position="1"/>
        <end position="31"/>
    </location>
</feature>
<comment type="caution">
    <text evidence="5">The sequence shown here is derived from an EMBL/GenBank/DDBJ whole genome shotgun (WGS) entry which is preliminary data.</text>
</comment>
<dbReference type="InterPro" id="IPR003305">
    <property type="entry name" value="CenC_carb-bd"/>
</dbReference>
<proteinExistence type="predicted"/>
<evidence type="ECO:0000256" key="3">
    <source>
        <dbReference type="SAM" id="SignalP"/>
    </source>
</evidence>
<dbReference type="AlphaFoldDB" id="A0A9X4QSN4"/>
<evidence type="ECO:0000313" key="5">
    <source>
        <dbReference type="EMBL" id="MDG0808752.1"/>
    </source>
</evidence>
<sequence length="410" mass="44285">MHAYRQSKRAIAALCAVLLLISLLPVRTAGAEAAVTHVLSAALKGDASDWAYVEQPVTGITTNTDYSFGVWIKGSGIVTIKASANGTTLAYKRAAASTDWTYESVSFNSGAKSGTVTFSIVDSAATAFPQSETAGQMYLNDAYFGLAASGPNLLQNGGFEDGLGGWNKYVKNVFAVVEEADSPAEPPVDTTVYSGKYALQANLLGQASNWAYLTQQIGGIVSGNVYEMGVWVKGSGAATFKISKGSGSSTAVKFVRQLATGDWTYWTADYTATSNDNLYLSVYDSAAASGSGITQAQAAGTMYMDDLFFRRERNGGQPGAKSRLRVGSDGLDGGKHRLAGRLLRDGGGSLKTDRAIRRLRQPGPRPRPRRQRQRQRQRQPRARRLRRPRRRIRTIRTIFIAATGRCRPLR</sequence>